<gene>
    <name evidence="1" type="ORF">UFOPK3268_01667</name>
    <name evidence="2" type="ORF">UFOPK3752_02258</name>
</gene>
<dbReference type="AlphaFoldDB" id="A0A6J7CA69"/>
<evidence type="ECO:0000313" key="2">
    <source>
        <dbReference type="EMBL" id="CAB4960712.1"/>
    </source>
</evidence>
<protein>
    <submittedName>
        <fullName evidence="1">Unannotated protein</fullName>
    </submittedName>
</protein>
<dbReference type="EMBL" id="CAFBND010000155">
    <property type="protein sequence ID" value="CAB4960712.1"/>
    <property type="molecule type" value="Genomic_DNA"/>
</dbReference>
<name>A0A6J7CA69_9ZZZZ</name>
<organism evidence="1">
    <name type="scientific">freshwater metagenome</name>
    <dbReference type="NCBI Taxonomy" id="449393"/>
    <lineage>
        <taxon>unclassified sequences</taxon>
        <taxon>metagenomes</taxon>
        <taxon>ecological metagenomes</taxon>
    </lineage>
</organism>
<evidence type="ECO:0000313" key="1">
    <source>
        <dbReference type="EMBL" id="CAB4852453.1"/>
    </source>
</evidence>
<dbReference type="EMBL" id="CAFBIZ010000271">
    <property type="protein sequence ID" value="CAB4852453.1"/>
    <property type="molecule type" value="Genomic_DNA"/>
</dbReference>
<accession>A0A6J7CA69</accession>
<sequence length="119" mass="11550">MTAAGVIVLVASLAAPITPSSPPTSTTSSSAAVIASSTPETGAGISVSTLSVETSTRGSSTVMVSPICLSQRVTVPSVTLSPNCGIVTETDIPVLLLRSDVPGGCRSAAVALPVIGSGV</sequence>
<proteinExistence type="predicted"/>
<reference evidence="1" key="1">
    <citation type="submission" date="2020-05" db="EMBL/GenBank/DDBJ databases">
        <authorList>
            <person name="Chiriac C."/>
            <person name="Salcher M."/>
            <person name="Ghai R."/>
            <person name="Kavagutti S V."/>
        </authorList>
    </citation>
    <scope>NUCLEOTIDE SEQUENCE</scope>
</reference>